<evidence type="ECO:0000313" key="1">
    <source>
        <dbReference type="EMBL" id="KAJ9537820.1"/>
    </source>
</evidence>
<keyword evidence="2" id="KW-1185">Reference proteome</keyword>
<organism evidence="1 2">
    <name type="scientific">Centaurea solstitialis</name>
    <name type="common">yellow star-thistle</name>
    <dbReference type="NCBI Taxonomy" id="347529"/>
    <lineage>
        <taxon>Eukaryota</taxon>
        <taxon>Viridiplantae</taxon>
        <taxon>Streptophyta</taxon>
        <taxon>Embryophyta</taxon>
        <taxon>Tracheophyta</taxon>
        <taxon>Spermatophyta</taxon>
        <taxon>Magnoliopsida</taxon>
        <taxon>eudicotyledons</taxon>
        <taxon>Gunneridae</taxon>
        <taxon>Pentapetalae</taxon>
        <taxon>asterids</taxon>
        <taxon>campanulids</taxon>
        <taxon>Asterales</taxon>
        <taxon>Asteraceae</taxon>
        <taxon>Carduoideae</taxon>
        <taxon>Cardueae</taxon>
        <taxon>Centaureinae</taxon>
        <taxon>Centaurea</taxon>
    </lineage>
</organism>
<accession>A0AA38SKH5</accession>
<dbReference type="PANTHER" id="PTHR31315:SF16">
    <property type="entry name" value="TRANSCRIPTION FACTOR C2H2 FAMILY"/>
    <property type="match status" value="1"/>
</dbReference>
<proteinExistence type="predicted"/>
<comment type="caution">
    <text evidence="1">The sequence shown here is derived from an EMBL/GenBank/DDBJ whole genome shotgun (WGS) entry which is preliminary data.</text>
</comment>
<evidence type="ECO:0000313" key="2">
    <source>
        <dbReference type="Proteomes" id="UP001172457"/>
    </source>
</evidence>
<evidence type="ECO:0008006" key="3">
    <source>
        <dbReference type="Google" id="ProtNLM"/>
    </source>
</evidence>
<gene>
    <name evidence="1" type="ORF">OSB04_030553</name>
</gene>
<sequence length="344" mass="39103">MGNKLGRIRKRQVVDEKYTRPQGLYQHKDVDHKKLRKLILDSKLAPCYPGEDDFICDLEECPICFLYYPSLNRSRCCMKGICTECFLQMKTPNSARPTQCPFCKTFNYAVEYRGVKTKEEKGLEQIEEQRVIDAKIRMRRQEIQDEEERMLRRQEMSSSSRIINPNDIGCISEMGEEIVSTQQLGGSAITHPSGSTQNRDDEFDLENIMLMEAIWLSFQEDDKRHHRSYGDATQLAKYADELRISAAMAPQTESTSTSSPSGGLACRVARQHVGVESSTNSTMVESGGYDDWSTLDNGGGRSTESYPLHNEVAMESFEEQMMVAMAVSLSEARARTSSPEIEWH</sequence>
<dbReference type="PANTHER" id="PTHR31315">
    <property type="entry name" value="PROTEIN SIP5"/>
    <property type="match status" value="1"/>
</dbReference>
<dbReference type="GO" id="GO:0005737">
    <property type="term" value="C:cytoplasm"/>
    <property type="evidence" value="ECO:0007669"/>
    <property type="project" value="TreeGrafter"/>
</dbReference>
<reference evidence="1" key="1">
    <citation type="submission" date="2023-03" db="EMBL/GenBank/DDBJ databases">
        <title>Chromosome-scale reference genome and RAD-based genetic map of yellow starthistle (Centaurea solstitialis) reveal putative structural variation and QTLs associated with invader traits.</title>
        <authorList>
            <person name="Reatini B."/>
            <person name="Cang F.A."/>
            <person name="Jiang Q."/>
            <person name="Mckibben M.T.W."/>
            <person name="Barker M.S."/>
            <person name="Rieseberg L.H."/>
            <person name="Dlugosch K.M."/>
        </authorList>
    </citation>
    <scope>NUCLEOTIDE SEQUENCE</scope>
    <source>
        <strain evidence="1">CAN-66</strain>
        <tissue evidence="1">Leaf</tissue>
    </source>
</reference>
<dbReference type="EMBL" id="JARYMX010000008">
    <property type="protein sequence ID" value="KAJ9537820.1"/>
    <property type="molecule type" value="Genomic_DNA"/>
</dbReference>
<dbReference type="AlphaFoldDB" id="A0AA38SKH5"/>
<dbReference type="Proteomes" id="UP001172457">
    <property type="component" value="Chromosome 8"/>
</dbReference>
<protein>
    <recommendedName>
        <fullName evidence="3">RING-type domain-containing protein</fullName>
    </recommendedName>
</protein>
<dbReference type="InterPro" id="IPR039301">
    <property type="entry name" value="Sip5/DA2"/>
</dbReference>
<name>A0AA38SKH5_9ASTR</name>